<dbReference type="InterPro" id="IPR050113">
    <property type="entry name" value="Ub_conjugating_enzyme"/>
</dbReference>
<dbReference type="EC" id="2.3.2.23" evidence="6"/>
<dbReference type="PROSITE" id="PS00183">
    <property type="entry name" value="UBC_1"/>
    <property type="match status" value="1"/>
</dbReference>
<dbReference type="InterPro" id="IPR023313">
    <property type="entry name" value="UBQ-conjugating_AS"/>
</dbReference>
<evidence type="ECO:0000259" key="5">
    <source>
        <dbReference type="PROSITE" id="PS50127"/>
    </source>
</evidence>
<evidence type="ECO:0000256" key="2">
    <source>
        <dbReference type="ARBA" id="ARBA00022786"/>
    </source>
</evidence>
<dbReference type="Gene3D" id="3.10.110.10">
    <property type="entry name" value="Ubiquitin Conjugating Enzyme"/>
    <property type="match status" value="1"/>
</dbReference>
<dbReference type="SUPFAM" id="SSF54495">
    <property type="entry name" value="UBC-like"/>
    <property type="match status" value="1"/>
</dbReference>
<dbReference type="InterPro" id="IPR016135">
    <property type="entry name" value="UBQ-conjugating_enzyme/RWD"/>
</dbReference>
<keyword evidence="1 6" id="KW-0808">Transferase</keyword>
<dbReference type="InterPro" id="IPR000608">
    <property type="entry name" value="UBC"/>
</dbReference>
<gene>
    <name evidence="6" type="ORF">BLNAU_9221</name>
</gene>
<sequence>MNDYKQIKESPPEGISAAPISDENLFEWDAVLVGPSESIWEGGMFPMKLSFSEQYPDKPPSVKFLCEVFHPNVFPNGQICLDIIQKMWTPIYTISSILVSIQSLLLDPNIESPANPTAAHLYAHDKQGYNKRVRACAQKSAEYL</sequence>
<proteinExistence type="inferred from homology"/>
<dbReference type="PANTHER" id="PTHR24067">
    <property type="entry name" value="UBIQUITIN-CONJUGATING ENZYME E2"/>
    <property type="match status" value="1"/>
</dbReference>
<dbReference type="Proteomes" id="UP001281761">
    <property type="component" value="Unassembled WGS sequence"/>
</dbReference>
<dbReference type="SMART" id="SM00212">
    <property type="entry name" value="UBCc"/>
    <property type="match status" value="1"/>
</dbReference>
<reference evidence="6 7" key="1">
    <citation type="journal article" date="2022" name="bioRxiv">
        <title>Genomics of Preaxostyla Flagellates Illuminates Evolutionary Transitions and the Path Towards Mitochondrial Loss.</title>
        <authorList>
            <person name="Novak L.V.F."/>
            <person name="Treitli S.C."/>
            <person name="Pyrih J."/>
            <person name="Halakuc P."/>
            <person name="Pipaliya S.V."/>
            <person name="Vacek V."/>
            <person name="Brzon O."/>
            <person name="Soukal P."/>
            <person name="Eme L."/>
            <person name="Dacks J.B."/>
            <person name="Karnkowska A."/>
            <person name="Elias M."/>
            <person name="Hampl V."/>
        </authorList>
    </citation>
    <scope>NUCLEOTIDE SEQUENCE [LARGE SCALE GENOMIC DNA]</scope>
    <source>
        <strain evidence="6">NAU3</strain>
        <tissue evidence="6">Gut</tissue>
    </source>
</reference>
<evidence type="ECO:0000313" key="7">
    <source>
        <dbReference type="Proteomes" id="UP001281761"/>
    </source>
</evidence>
<dbReference type="Pfam" id="PF00179">
    <property type="entry name" value="UQ_con"/>
    <property type="match status" value="1"/>
</dbReference>
<keyword evidence="6" id="KW-0012">Acyltransferase</keyword>
<comment type="similarity">
    <text evidence="4">Belongs to the ubiquitin-conjugating enzyme family.</text>
</comment>
<protein>
    <submittedName>
        <fullName evidence="6">Ubiquitin-conjugating enzyme E2-17 kDa</fullName>
        <ecNumber evidence="6">2.3.2.23</ecNumber>
    </submittedName>
</protein>
<dbReference type="CDD" id="cd23790">
    <property type="entry name" value="UBCc_UBE2A_2B"/>
    <property type="match status" value="1"/>
</dbReference>
<dbReference type="GO" id="GO:0061631">
    <property type="term" value="F:ubiquitin conjugating enzyme activity"/>
    <property type="evidence" value="ECO:0007669"/>
    <property type="project" value="UniProtKB-EC"/>
</dbReference>
<evidence type="ECO:0000256" key="4">
    <source>
        <dbReference type="RuleBase" id="RU362109"/>
    </source>
</evidence>
<evidence type="ECO:0000256" key="1">
    <source>
        <dbReference type="ARBA" id="ARBA00022679"/>
    </source>
</evidence>
<accession>A0ABQ9XWL3</accession>
<evidence type="ECO:0000313" key="6">
    <source>
        <dbReference type="EMBL" id="KAK2955870.1"/>
    </source>
</evidence>
<dbReference type="PROSITE" id="PS50127">
    <property type="entry name" value="UBC_2"/>
    <property type="match status" value="1"/>
</dbReference>
<keyword evidence="4" id="KW-0067">ATP-binding</keyword>
<name>A0ABQ9XWL3_9EUKA</name>
<keyword evidence="4" id="KW-0547">Nucleotide-binding</keyword>
<comment type="caution">
    <text evidence="6">The sequence shown here is derived from an EMBL/GenBank/DDBJ whole genome shotgun (WGS) entry which is preliminary data.</text>
</comment>
<dbReference type="EMBL" id="JARBJD010000062">
    <property type="protein sequence ID" value="KAK2955870.1"/>
    <property type="molecule type" value="Genomic_DNA"/>
</dbReference>
<feature type="active site" description="Glycyl thioester intermediate" evidence="3">
    <location>
        <position position="80"/>
    </location>
</feature>
<keyword evidence="7" id="KW-1185">Reference proteome</keyword>
<keyword evidence="2 4" id="KW-0833">Ubl conjugation pathway</keyword>
<organism evidence="6 7">
    <name type="scientific">Blattamonas nauphoetae</name>
    <dbReference type="NCBI Taxonomy" id="2049346"/>
    <lineage>
        <taxon>Eukaryota</taxon>
        <taxon>Metamonada</taxon>
        <taxon>Preaxostyla</taxon>
        <taxon>Oxymonadida</taxon>
        <taxon>Blattamonas</taxon>
    </lineage>
</organism>
<evidence type="ECO:0000256" key="3">
    <source>
        <dbReference type="PROSITE-ProRule" id="PRU10133"/>
    </source>
</evidence>
<feature type="domain" description="UBC core" evidence="5">
    <location>
        <begin position="1"/>
        <end position="142"/>
    </location>
</feature>